<dbReference type="PANTHER" id="PTHR40465">
    <property type="entry name" value="CHROMOSOME 1, WHOLE GENOME SHOTGUN SEQUENCE"/>
    <property type="match status" value="1"/>
</dbReference>
<feature type="transmembrane region" description="Helical" evidence="2">
    <location>
        <begin position="85"/>
        <end position="105"/>
    </location>
</feature>
<feature type="transmembrane region" description="Helical" evidence="2">
    <location>
        <begin position="267"/>
        <end position="287"/>
    </location>
</feature>
<protein>
    <recommendedName>
        <fullName evidence="3">DUF6534 domain-containing protein</fullName>
    </recommendedName>
</protein>
<dbReference type="PANTHER" id="PTHR40465:SF1">
    <property type="entry name" value="DUF6534 DOMAIN-CONTAINING PROTEIN"/>
    <property type="match status" value="1"/>
</dbReference>
<feature type="transmembrane region" description="Helical" evidence="2">
    <location>
        <begin position="42"/>
        <end position="64"/>
    </location>
</feature>
<keyword evidence="2" id="KW-1133">Transmembrane helix</keyword>
<dbReference type="InterPro" id="IPR045339">
    <property type="entry name" value="DUF6534"/>
</dbReference>
<evidence type="ECO:0000256" key="1">
    <source>
        <dbReference type="SAM" id="MobiDB-lite"/>
    </source>
</evidence>
<keyword evidence="2" id="KW-0812">Transmembrane</keyword>
<feature type="transmembrane region" description="Helical" evidence="2">
    <location>
        <begin position="192"/>
        <end position="213"/>
    </location>
</feature>
<dbReference type="Pfam" id="PF20152">
    <property type="entry name" value="DUF6534"/>
    <property type="match status" value="1"/>
</dbReference>
<reference evidence="4" key="1">
    <citation type="submission" date="2020-05" db="EMBL/GenBank/DDBJ databases">
        <title>Mycena genomes resolve the evolution of fungal bioluminescence.</title>
        <authorList>
            <person name="Tsai I.J."/>
        </authorList>
    </citation>
    <scope>NUCLEOTIDE SEQUENCE</scope>
    <source>
        <strain evidence="4">CCC161011</strain>
    </source>
</reference>
<comment type="caution">
    <text evidence="4">The sequence shown here is derived from an EMBL/GenBank/DDBJ whole genome shotgun (WGS) entry which is preliminary data.</text>
</comment>
<evidence type="ECO:0000313" key="4">
    <source>
        <dbReference type="EMBL" id="KAF7344843.1"/>
    </source>
</evidence>
<dbReference type="Proteomes" id="UP000620124">
    <property type="component" value="Unassembled WGS sequence"/>
</dbReference>
<gene>
    <name evidence="4" type="ORF">MVEN_01646000</name>
</gene>
<dbReference type="OrthoDB" id="3000063at2759"/>
<evidence type="ECO:0000256" key="2">
    <source>
        <dbReference type="SAM" id="Phobius"/>
    </source>
</evidence>
<keyword evidence="2" id="KW-0472">Membrane</keyword>
<feature type="transmembrane region" description="Helical" evidence="2">
    <location>
        <begin position="233"/>
        <end position="255"/>
    </location>
</feature>
<proteinExistence type="predicted"/>
<feature type="region of interest" description="Disordered" evidence="1">
    <location>
        <begin position="298"/>
        <end position="321"/>
    </location>
</feature>
<accession>A0A8H6XP09</accession>
<evidence type="ECO:0000313" key="5">
    <source>
        <dbReference type="Proteomes" id="UP000620124"/>
    </source>
</evidence>
<dbReference type="AlphaFoldDB" id="A0A8H6XP09"/>
<organism evidence="4 5">
    <name type="scientific">Mycena venus</name>
    <dbReference type="NCBI Taxonomy" id="2733690"/>
    <lineage>
        <taxon>Eukaryota</taxon>
        <taxon>Fungi</taxon>
        <taxon>Dikarya</taxon>
        <taxon>Basidiomycota</taxon>
        <taxon>Agaricomycotina</taxon>
        <taxon>Agaricomycetes</taxon>
        <taxon>Agaricomycetidae</taxon>
        <taxon>Agaricales</taxon>
        <taxon>Marasmiineae</taxon>
        <taxon>Mycenaceae</taxon>
        <taxon>Mycena</taxon>
    </lineage>
</organism>
<feature type="transmembrane region" description="Helical" evidence="2">
    <location>
        <begin position="157"/>
        <end position="180"/>
    </location>
</feature>
<keyword evidence="5" id="KW-1185">Reference proteome</keyword>
<feature type="transmembrane region" description="Helical" evidence="2">
    <location>
        <begin position="125"/>
        <end position="145"/>
    </location>
</feature>
<name>A0A8H6XP09_9AGAR</name>
<sequence>MQTTIEGGSLYLRPPAAKSLGASMPAVSVLPALSTNDPLYGLIYYTLGGWFIGMSGVLLLEGILISQVNNYYSWYSEDSLHLKMAVAGLFILTILKTIQSFAITWINSILYMRDPAGTVALFKEWYQVVNIPLGAVIAAYVQSYYCYRLYKLSGKWFYIAPLVVVMILGLVSAIITGSVIAKSGKSSNWFAIHVSCTFVTDVLITAASTFFLVKAREKALSHTKKLISGLIKICCQTALPATTATLLELICSRIGGKALKPQATNSIILVLLNTVPILYANCMLYILNTRRSLRSADASAGLGNSNSNTHPSGSRSRQQWRSNAAAPVELSSLGGVHVHTQIETGETTSGVSESLL</sequence>
<feature type="domain" description="DUF6534" evidence="3">
    <location>
        <begin position="198"/>
        <end position="292"/>
    </location>
</feature>
<feature type="compositionally biased region" description="Polar residues" evidence="1">
    <location>
        <begin position="302"/>
        <end position="321"/>
    </location>
</feature>
<dbReference type="EMBL" id="JACAZI010000014">
    <property type="protein sequence ID" value="KAF7344843.1"/>
    <property type="molecule type" value="Genomic_DNA"/>
</dbReference>
<evidence type="ECO:0000259" key="3">
    <source>
        <dbReference type="Pfam" id="PF20152"/>
    </source>
</evidence>